<accession>A0A9W4XCG2</accession>
<evidence type="ECO:0000313" key="2">
    <source>
        <dbReference type="Proteomes" id="UP001153678"/>
    </source>
</evidence>
<dbReference type="AlphaFoldDB" id="A0A9W4XCG2"/>
<comment type="caution">
    <text evidence="1">The sequence shown here is derived from an EMBL/GenBank/DDBJ whole genome shotgun (WGS) entry which is preliminary data.</text>
</comment>
<evidence type="ECO:0000313" key="1">
    <source>
        <dbReference type="EMBL" id="CAI2201430.1"/>
    </source>
</evidence>
<dbReference type="Proteomes" id="UP001153678">
    <property type="component" value="Unassembled WGS sequence"/>
</dbReference>
<gene>
    <name evidence="1" type="ORF">FWILDA_LOCUS20062</name>
</gene>
<name>A0A9W4XCG2_9GLOM</name>
<sequence>NFAVGLFADCFPGVIVEFFAGGRIIKRRGLLDPQKEPDEYKRKSQRNFCFEKFRFDKPPEKELRAKPEAERKAAEEKFKEIGEAKDYLTNNASGANTETIDEDAI</sequence>
<organism evidence="1 2">
    <name type="scientific">Funneliformis geosporum</name>
    <dbReference type="NCBI Taxonomy" id="1117311"/>
    <lineage>
        <taxon>Eukaryota</taxon>
        <taxon>Fungi</taxon>
        <taxon>Fungi incertae sedis</taxon>
        <taxon>Mucoromycota</taxon>
        <taxon>Glomeromycotina</taxon>
        <taxon>Glomeromycetes</taxon>
        <taxon>Glomerales</taxon>
        <taxon>Glomeraceae</taxon>
        <taxon>Funneliformis</taxon>
    </lineage>
</organism>
<keyword evidence="2" id="KW-1185">Reference proteome</keyword>
<feature type="non-terminal residue" evidence="1">
    <location>
        <position position="1"/>
    </location>
</feature>
<proteinExistence type="predicted"/>
<reference evidence="1" key="1">
    <citation type="submission" date="2022-08" db="EMBL/GenBank/DDBJ databases">
        <authorList>
            <person name="Kallberg Y."/>
            <person name="Tangrot J."/>
            <person name="Rosling A."/>
        </authorList>
    </citation>
    <scope>NUCLEOTIDE SEQUENCE</scope>
    <source>
        <strain evidence="1">Wild A</strain>
    </source>
</reference>
<protein>
    <submittedName>
        <fullName evidence="1">16668_t:CDS:1</fullName>
    </submittedName>
</protein>
<dbReference type="EMBL" id="CAMKVN010027529">
    <property type="protein sequence ID" value="CAI2201430.1"/>
    <property type="molecule type" value="Genomic_DNA"/>
</dbReference>